<organism evidence="2 3">
    <name type="scientific">Phyllosticta citribraziliensis</name>
    <dbReference type="NCBI Taxonomy" id="989973"/>
    <lineage>
        <taxon>Eukaryota</taxon>
        <taxon>Fungi</taxon>
        <taxon>Dikarya</taxon>
        <taxon>Ascomycota</taxon>
        <taxon>Pezizomycotina</taxon>
        <taxon>Dothideomycetes</taxon>
        <taxon>Dothideomycetes incertae sedis</taxon>
        <taxon>Botryosphaeriales</taxon>
        <taxon>Phyllostictaceae</taxon>
        <taxon>Phyllosticta</taxon>
    </lineage>
</organism>
<name>A0ABR1LCI9_9PEZI</name>
<gene>
    <name evidence="2" type="ORF">J3D65DRAFT_62244</name>
</gene>
<proteinExistence type="predicted"/>
<reference evidence="2 3" key="1">
    <citation type="submission" date="2024-04" db="EMBL/GenBank/DDBJ databases">
        <title>Phyllosticta paracitricarpa is synonymous to the EU quarantine fungus P. citricarpa based on phylogenomic analyses.</title>
        <authorList>
            <consortium name="Lawrence Berkeley National Laboratory"/>
            <person name="Van ingen-buijs V.A."/>
            <person name="Van westerhoven A.C."/>
            <person name="Haridas S."/>
            <person name="Skiadas P."/>
            <person name="Martin F."/>
            <person name="Groenewald J.Z."/>
            <person name="Crous P.W."/>
            <person name="Seidl M.F."/>
        </authorList>
    </citation>
    <scope>NUCLEOTIDE SEQUENCE [LARGE SCALE GENOMIC DNA]</scope>
    <source>
        <strain evidence="2 3">CPC 17464</strain>
    </source>
</reference>
<evidence type="ECO:0000313" key="3">
    <source>
        <dbReference type="Proteomes" id="UP001360953"/>
    </source>
</evidence>
<evidence type="ECO:0000313" key="2">
    <source>
        <dbReference type="EMBL" id="KAK7532961.1"/>
    </source>
</evidence>
<feature type="region of interest" description="Disordered" evidence="1">
    <location>
        <begin position="142"/>
        <end position="207"/>
    </location>
</feature>
<accession>A0ABR1LCI9</accession>
<dbReference type="Proteomes" id="UP001360953">
    <property type="component" value="Unassembled WGS sequence"/>
</dbReference>
<evidence type="ECO:0000256" key="1">
    <source>
        <dbReference type="SAM" id="MobiDB-lite"/>
    </source>
</evidence>
<keyword evidence="3" id="KW-1185">Reference proteome</keyword>
<dbReference type="EMBL" id="JBBPEH010000010">
    <property type="protein sequence ID" value="KAK7532961.1"/>
    <property type="molecule type" value="Genomic_DNA"/>
</dbReference>
<comment type="caution">
    <text evidence="2">The sequence shown here is derived from an EMBL/GenBank/DDBJ whole genome shotgun (WGS) entry which is preliminary data.</text>
</comment>
<sequence length="207" mass="22452">MQVLATSSPSLVSYKLTAIASLSIDNQDRKGSGHNLYMFPVAYGSPITDHVTAHAHSPSTLKVCKTCGLGARSAHFSPGRHRYRSLGGDHNQVVADPISSKPVVPAFEGAATTTNSDSNKRHSITRNADLDSGSEWLQKENWSTQGLWRSRSNKAPRGAGSSRKFTRKHTSGCHGLRDVPYQADGNGRAKNPPRAEYPFTIKVDPDI</sequence>
<protein>
    <submittedName>
        <fullName evidence="2">Uncharacterized protein</fullName>
    </submittedName>
</protein>
<dbReference type="GeneID" id="92032977"/>
<dbReference type="RefSeq" id="XP_066652354.1">
    <property type="nucleotide sequence ID" value="XM_066800071.1"/>
</dbReference>